<evidence type="ECO:0000313" key="7">
    <source>
        <dbReference type="EMBL" id="KZT44555.1"/>
    </source>
</evidence>
<feature type="region of interest" description="Disordered" evidence="5">
    <location>
        <begin position="92"/>
        <end position="139"/>
    </location>
</feature>
<dbReference type="PROSITE" id="PS51228">
    <property type="entry name" value="ACB_2"/>
    <property type="match status" value="1"/>
</dbReference>
<evidence type="ECO:0000256" key="4">
    <source>
        <dbReference type="PROSITE-ProRule" id="PRU00023"/>
    </source>
</evidence>
<dbReference type="InterPro" id="IPR035984">
    <property type="entry name" value="Acyl-CoA-binding_sf"/>
</dbReference>
<dbReference type="InterPro" id="IPR014352">
    <property type="entry name" value="FERM/acyl-CoA-bd_prot_sf"/>
</dbReference>
<protein>
    <recommendedName>
        <fullName evidence="6">ACB domain-containing protein</fullName>
    </recommendedName>
</protein>
<dbReference type="OrthoDB" id="341259at2759"/>
<dbReference type="InterPro" id="IPR002110">
    <property type="entry name" value="Ankyrin_rpt"/>
</dbReference>
<dbReference type="Proteomes" id="UP000076798">
    <property type="component" value="Unassembled WGS sequence"/>
</dbReference>
<keyword evidence="8" id="KW-1185">Reference proteome</keyword>
<feature type="compositionally biased region" description="Acidic residues" evidence="5">
    <location>
        <begin position="112"/>
        <end position="124"/>
    </location>
</feature>
<dbReference type="AlphaFoldDB" id="A0A166JB09"/>
<gene>
    <name evidence="7" type="ORF">SISSUDRAFT_1039095</name>
</gene>
<evidence type="ECO:0000313" key="8">
    <source>
        <dbReference type="Proteomes" id="UP000076798"/>
    </source>
</evidence>
<accession>A0A166JB09</accession>
<dbReference type="PROSITE" id="PS50088">
    <property type="entry name" value="ANK_REPEAT"/>
    <property type="match status" value="1"/>
</dbReference>
<keyword evidence="3" id="KW-0446">Lipid-binding</keyword>
<dbReference type="GO" id="GO:0000062">
    <property type="term" value="F:fatty-acyl-CoA binding"/>
    <property type="evidence" value="ECO:0007669"/>
    <property type="project" value="InterPro"/>
</dbReference>
<evidence type="ECO:0000256" key="2">
    <source>
        <dbReference type="ARBA" id="ARBA00023043"/>
    </source>
</evidence>
<keyword evidence="1" id="KW-0677">Repeat</keyword>
<dbReference type="Pfam" id="PF00887">
    <property type="entry name" value="ACBP"/>
    <property type="match status" value="1"/>
</dbReference>
<dbReference type="Gene3D" id="1.25.40.20">
    <property type="entry name" value="Ankyrin repeat-containing domain"/>
    <property type="match status" value="1"/>
</dbReference>
<dbReference type="SMART" id="SM00248">
    <property type="entry name" value="ANK"/>
    <property type="match status" value="2"/>
</dbReference>
<dbReference type="Pfam" id="PF12796">
    <property type="entry name" value="Ank_2"/>
    <property type="match status" value="1"/>
</dbReference>
<evidence type="ECO:0000256" key="5">
    <source>
        <dbReference type="SAM" id="MobiDB-lite"/>
    </source>
</evidence>
<evidence type="ECO:0000256" key="1">
    <source>
        <dbReference type="ARBA" id="ARBA00022737"/>
    </source>
</evidence>
<dbReference type="PANTHER" id="PTHR24119">
    <property type="entry name" value="ACYL-COA-BINDING DOMAIN-CONTAINING PROTEIN 6"/>
    <property type="match status" value="1"/>
</dbReference>
<dbReference type="Gene3D" id="1.20.80.10">
    <property type="match status" value="1"/>
</dbReference>
<sequence>MSEAFHAAAAYLSSSTALSSVSDAQKLELYGLFKCVTVGLNPSTSRPSFFDFAGRAKWDAWQKAGKEWSGQGGTSGAESLYIERAKSLGWVESSSSAPRSSTDKKAAVPVADDVDLDNLDDSDEPGSVGGPRSNLGNSVSVLAAPDEDDEDDVPMPELHRLTLSAERGSLEAYLKANPTENLNAKDSFGYTALHLAADRGLHEEALLLTSRGADPHIQDEDGFSAVDLAAAAGHERLVKLLNGEANQKEA</sequence>
<dbReference type="PROSITE" id="PS50297">
    <property type="entry name" value="ANK_REP_REGION"/>
    <property type="match status" value="1"/>
</dbReference>
<dbReference type="SUPFAM" id="SSF48403">
    <property type="entry name" value="Ankyrin repeat"/>
    <property type="match status" value="1"/>
</dbReference>
<feature type="repeat" description="ANK" evidence="4">
    <location>
        <begin position="188"/>
        <end position="220"/>
    </location>
</feature>
<evidence type="ECO:0000256" key="3">
    <source>
        <dbReference type="ARBA" id="ARBA00023121"/>
    </source>
</evidence>
<dbReference type="SUPFAM" id="SSF47027">
    <property type="entry name" value="Acyl-CoA binding protein"/>
    <property type="match status" value="1"/>
</dbReference>
<dbReference type="STRING" id="1314776.A0A166JB09"/>
<dbReference type="PANTHER" id="PTHR24119:SF0">
    <property type="entry name" value="ACYL-COA-BINDING DOMAIN-CONTAINING PROTEIN 6"/>
    <property type="match status" value="1"/>
</dbReference>
<reference evidence="7 8" key="1">
    <citation type="journal article" date="2016" name="Mol. Biol. Evol.">
        <title>Comparative Genomics of Early-Diverging Mushroom-Forming Fungi Provides Insights into the Origins of Lignocellulose Decay Capabilities.</title>
        <authorList>
            <person name="Nagy L.G."/>
            <person name="Riley R."/>
            <person name="Tritt A."/>
            <person name="Adam C."/>
            <person name="Daum C."/>
            <person name="Floudas D."/>
            <person name="Sun H."/>
            <person name="Yadav J.S."/>
            <person name="Pangilinan J."/>
            <person name="Larsson K.H."/>
            <person name="Matsuura K."/>
            <person name="Barry K."/>
            <person name="Labutti K."/>
            <person name="Kuo R."/>
            <person name="Ohm R.A."/>
            <person name="Bhattacharya S.S."/>
            <person name="Shirouzu T."/>
            <person name="Yoshinaga Y."/>
            <person name="Martin F.M."/>
            <person name="Grigoriev I.V."/>
            <person name="Hibbett D.S."/>
        </authorList>
    </citation>
    <scope>NUCLEOTIDE SEQUENCE [LARGE SCALE GENOMIC DNA]</scope>
    <source>
        <strain evidence="7 8">HHB10207 ss-3</strain>
    </source>
</reference>
<evidence type="ECO:0000259" key="6">
    <source>
        <dbReference type="PROSITE" id="PS51228"/>
    </source>
</evidence>
<keyword evidence="2 4" id="KW-0040">ANK repeat</keyword>
<proteinExistence type="predicted"/>
<dbReference type="InterPro" id="IPR036770">
    <property type="entry name" value="Ankyrin_rpt-contain_sf"/>
</dbReference>
<dbReference type="EMBL" id="KV428004">
    <property type="protein sequence ID" value="KZT44555.1"/>
    <property type="molecule type" value="Genomic_DNA"/>
</dbReference>
<dbReference type="PRINTS" id="PR00689">
    <property type="entry name" value="ACOABINDINGP"/>
</dbReference>
<name>A0A166JB09_9AGAM</name>
<dbReference type="InterPro" id="IPR000582">
    <property type="entry name" value="Acyl-CoA-binding_protein"/>
</dbReference>
<feature type="domain" description="ACB" evidence="6">
    <location>
        <begin position="1"/>
        <end position="94"/>
    </location>
</feature>
<organism evidence="7 8">
    <name type="scientific">Sistotremastrum suecicum HHB10207 ss-3</name>
    <dbReference type="NCBI Taxonomy" id="1314776"/>
    <lineage>
        <taxon>Eukaryota</taxon>
        <taxon>Fungi</taxon>
        <taxon>Dikarya</taxon>
        <taxon>Basidiomycota</taxon>
        <taxon>Agaricomycotina</taxon>
        <taxon>Agaricomycetes</taxon>
        <taxon>Sistotremastrales</taxon>
        <taxon>Sistotremastraceae</taxon>
        <taxon>Sistotremastrum</taxon>
    </lineage>
</organism>